<dbReference type="Pfam" id="PF00293">
    <property type="entry name" value="NUDIX"/>
    <property type="match status" value="1"/>
</dbReference>
<protein>
    <submittedName>
        <fullName evidence="8">Coenzyme A pyrophosphatase</fullName>
    </submittedName>
</protein>
<accession>A0ABQ6E433</accession>
<evidence type="ECO:0000313" key="9">
    <source>
        <dbReference type="Proteomes" id="UP001157353"/>
    </source>
</evidence>
<evidence type="ECO:0000256" key="2">
    <source>
        <dbReference type="ARBA" id="ARBA00001946"/>
    </source>
</evidence>
<evidence type="ECO:0000313" key="8">
    <source>
        <dbReference type="EMBL" id="GLS91958.1"/>
    </source>
</evidence>
<comment type="caution">
    <text evidence="8">The sequence shown here is derived from an EMBL/GenBank/DDBJ whole genome shotgun (WGS) entry which is preliminary data.</text>
</comment>
<dbReference type="PANTHER" id="PTHR12992:SF11">
    <property type="entry name" value="MITOCHONDRIAL COENZYME A DIPHOSPHATASE NUDT8"/>
    <property type="match status" value="1"/>
</dbReference>
<dbReference type="InterPro" id="IPR045121">
    <property type="entry name" value="CoAse"/>
</dbReference>
<evidence type="ECO:0000256" key="3">
    <source>
        <dbReference type="ARBA" id="ARBA00022723"/>
    </source>
</evidence>
<sequence length="161" mass="18435">MLIALIERDDELHIIFTERALHLRHHPGQVSFPGGKHETFDSSLQQTAIRETNEEIGIKPEFIEIIGQLPSLKTTSGFEVFPIVAFVDQRFSLNIDANEVKSVFEVPLRFLLDSKNFHLQHLIANKKRHSTYCIGYQNNLIWGATAQMLKNLQQLLLSNDV</sequence>
<feature type="domain" description="Nudix hydrolase" evidence="7">
    <location>
        <begin position="1"/>
        <end position="127"/>
    </location>
</feature>
<dbReference type="NCBIfam" id="NF007980">
    <property type="entry name" value="PRK10707.1"/>
    <property type="match status" value="1"/>
</dbReference>
<evidence type="ECO:0000259" key="7">
    <source>
        <dbReference type="PROSITE" id="PS51462"/>
    </source>
</evidence>
<dbReference type="PANTHER" id="PTHR12992">
    <property type="entry name" value="NUDIX HYDROLASE"/>
    <property type="match status" value="1"/>
</dbReference>
<gene>
    <name evidence="8" type="ORF">GCM10007916_30280</name>
</gene>
<comment type="cofactor">
    <cofactor evidence="2">
        <name>Mg(2+)</name>
        <dbReference type="ChEBI" id="CHEBI:18420"/>
    </cofactor>
</comment>
<keyword evidence="4" id="KW-0378">Hydrolase</keyword>
<evidence type="ECO:0000256" key="1">
    <source>
        <dbReference type="ARBA" id="ARBA00001936"/>
    </source>
</evidence>
<evidence type="ECO:0000256" key="4">
    <source>
        <dbReference type="ARBA" id="ARBA00022801"/>
    </source>
</evidence>
<dbReference type="Gene3D" id="3.90.79.10">
    <property type="entry name" value="Nucleoside Triphosphate Pyrophosphohydrolase"/>
    <property type="match status" value="1"/>
</dbReference>
<dbReference type="Proteomes" id="UP001157353">
    <property type="component" value="Unassembled WGS sequence"/>
</dbReference>
<keyword evidence="6" id="KW-0464">Manganese</keyword>
<dbReference type="InterPro" id="IPR015797">
    <property type="entry name" value="NUDIX_hydrolase-like_dom_sf"/>
</dbReference>
<keyword evidence="9" id="KW-1185">Reference proteome</keyword>
<comment type="cofactor">
    <cofactor evidence="1">
        <name>Mn(2+)</name>
        <dbReference type="ChEBI" id="CHEBI:29035"/>
    </cofactor>
</comment>
<dbReference type="EMBL" id="BSPQ01000016">
    <property type="protein sequence ID" value="GLS91958.1"/>
    <property type="molecule type" value="Genomic_DNA"/>
</dbReference>
<proteinExistence type="predicted"/>
<dbReference type="PROSITE" id="PS51462">
    <property type="entry name" value="NUDIX"/>
    <property type="match status" value="1"/>
</dbReference>
<dbReference type="SUPFAM" id="SSF55811">
    <property type="entry name" value="Nudix"/>
    <property type="match status" value="1"/>
</dbReference>
<dbReference type="CDD" id="cd03426">
    <property type="entry name" value="NUDIX_CoAse_Nudt7"/>
    <property type="match status" value="1"/>
</dbReference>
<name>A0ABQ6E433_9GAMM</name>
<evidence type="ECO:0000256" key="6">
    <source>
        <dbReference type="ARBA" id="ARBA00023211"/>
    </source>
</evidence>
<keyword evidence="3" id="KW-0479">Metal-binding</keyword>
<evidence type="ECO:0000256" key="5">
    <source>
        <dbReference type="ARBA" id="ARBA00022842"/>
    </source>
</evidence>
<organism evidence="8 9">
    <name type="scientific">Psychromonas marina</name>
    <dbReference type="NCBI Taxonomy" id="88364"/>
    <lineage>
        <taxon>Bacteria</taxon>
        <taxon>Pseudomonadati</taxon>
        <taxon>Pseudomonadota</taxon>
        <taxon>Gammaproteobacteria</taxon>
        <taxon>Alteromonadales</taxon>
        <taxon>Psychromonadaceae</taxon>
        <taxon>Psychromonas</taxon>
    </lineage>
</organism>
<reference evidence="9" key="1">
    <citation type="journal article" date="2019" name="Int. J. Syst. Evol. Microbiol.">
        <title>The Global Catalogue of Microorganisms (GCM) 10K type strain sequencing project: providing services to taxonomists for standard genome sequencing and annotation.</title>
        <authorList>
            <consortium name="The Broad Institute Genomics Platform"/>
            <consortium name="The Broad Institute Genome Sequencing Center for Infectious Disease"/>
            <person name="Wu L."/>
            <person name="Ma J."/>
        </authorList>
    </citation>
    <scope>NUCLEOTIDE SEQUENCE [LARGE SCALE GENOMIC DNA]</scope>
    <source>
        <strain evidence="9">NBRC 103166</strain>
    </source>
</reference>
<dbReference type="InterPro" id="IPR000086">
    <property type="entry name" value="NUDIX_hydrolase_dom"/>
</dbReference>
<keyword evidence="5" id="KW-0460">Magnesium</keyword>